<feature type="region of interest" description="Disordered" evidence="1">
    <location>
        <begin position="135"/>
        <end position="172"/>
    </location>
</feature>
<sequence length="751" mass="81390">MFEHRHKDSPMKAFGKILGLFILGLLLIIVALGFALTHLFDPNDYKDEIRQLARDKANVELTLNGDIGWSLFPWLGLELHDAHVATLTAPDQPFADVQMLGLSVRVLPLLRRQVQMSDIRVEGLNLTLHRDENGHGNWEDIGKPAVASTEAPGETTPAPAPDAPKADRPSQPIRLDIDSLTVNNARVDYSDARKGRTFMAESIQLSTGPIREASDIPIKLTAFLSTNQPVVRAKTELVGALRMDRVLKRYQFEDMRLSGEVAGEPLQGKTVTFSAQGQLLVDLAANIAEWNSLKVSANQLRALGELRARDLDKTPQISGGLSIAQLDLRAFFENIGQPLPAMSEGALSKVEMVTRLAGTPTSLALENLNLKVDDSTFTGRIAVDDFAKQALRVQLKGDTFDADRYRPAESEESKGAKAARKSEVQSGEAAAAAGDSPLPEQPTKAAWSTAKLLPLERLRALDVEADLSFGKLTLNKLPIDNAAFKTQANGGLIKVDTLSGDLYNGNFEVKGNLDARPDTPVATVQTRIVKVPVERILESQGQTPPVRGMLNLDSNLTGTGNSEKALIDSLNGTASFALNNGVLVNANLEQQLCKGISILNRKTLSGEPRAKDTPFQQLNGNLVIRNGVASNPDLKVRTPGMAVNGNGDVDLRVLGMNYRVGIIVEGDKSDMPDPACEINPRFVGIEWPVQCRGPLELGAKACRLDKEGVGQIAAKLAGDRISEKLEDKLNDKLGDKVSPELKDALKGLFKR</sequence>
<dbReference type="Pfam" id="PF05170">
    <property type="entry name" value="AsmA"/>
    <property type="match status" value="1"/>
</dbReference>
<protein>
    <recommendedName>
        <fullName evidence="3">AsmA domain-containing protein</fullName>
    </recommendedName>
</protein>
<gene>
    <name evidence="4" type="ORF">ALO75_04535</name>
</gene>
<accession>A0A0N8R4M9</accession>
<organism evidence="4 5">
    <name type="scientific">Pseudomonas syringae pv. coryli</name>
    <dbReference type="NCBI Taxonomy" id="317659"/>
    <lineage>
        <taxon>Bacteria</taxon>
        <taxon>Pseudomonadati</taxon>
        <taxon>Pseudomonadota</taxon>
        <taxon>Gammaproteobacteria</taxon>
        <taxon>Pseudomonadales</taxon>
        <taxon>Pseudomonadaceae</taxon>
        <taxon>Pseudomonas</taxon>
    </lineage>
</organism>
<dbReference type="PATRIC" id="fig|317659.3.peg.2504"/>
<dbReference type="InterPro" id="IPR052894">
    <property type="entry name" value="AsmA-related"/>
</dbReference>
<dbReference type="GO" id="GO:0005886">
    <property type="term" value="C:plasma membrane"/>
    <property type="evidence" value="ECO:0007669"/>
    <property type="project" value="TreeGrafter"/>
</dbReference>
<feature type="compositionally biased region" description="Basic and acidic residues" evidence="1">
    <location>
        <begin position="404"/>
        <end position="423"/>
    </location>
</feature>
<keyword evidence="2" id="KW-1133">Transmembrane helix</keyword>
<keyword evidence="2" id="KW-0472">Membrane</keyword>
<evidence type="ECO:0000313" key="4">
    <source>
        <dbReference type="EMBL" id="KPW92838.1"/>
    </source>
</evidence>
<feature type="transmembrane region" description="Helical" evidence="2">
    <location>
        <begin position="20"/>
        <end position="40"/>
    </location>
</feature>
<comment type="caution">
    <text evidence="4">The sequence shown here is derived from an EMBL/GenBank/DDBJ whole genome shotgun (WGS) entry which is preliminary data.</text>
</comment>
<keyword evidence="5" id="KW-1185">Reference proteome</keyword>
<evidence type="ECO:0000259" key="3">
    <source>
        <dbReference type="Pfam" id="PF05170"/>
    </source>
</evidence>
<dbReference type="AlphaFoldDB" id="A0A0N8R4M9"/>
<feature type="region of interest" description="Disordered" evidence="1">
    <location>
        <begin position="404"/>
        <end position="445"/>
    </location>
</feature>
<feature type="compositionally biased region" description="Low complexity" evidence="1">
    <location>
        <begin position="147"/>
        <end position="157"/>
    </location>
</feature>
<dbReference type="PANTHER" id="PTHR30441:SF4">
    <property type="entry name" value="PROTEIN ASMA"/>
    <property type="match status" value="1"/>
</dbReference>
<reference evidence="4 5" key="1">
    <citation type="submission" date="2015-09" db="EMBL/GenBank/DDBJ databases">
        <title>Genome announcement of multiple Pseudomonas syringae strains.</title>
        <authorList>
            <person name="Thakur S."/>
            <person name="Wang P.W."/>
            <person name="Gong Y."/>
            <person name="Weir B.S."/>
            <person name="Guttman D.S."/>
        </authorList>
    </citation>
    <scope>NUCLEOTIDE SEQUENCE [LARGE SCALE GENOMIC DNA]</scope>
    <source>
        <strain evidence="4 5">ICMP17001</strain>
    </source>
</reference>
<evidence type="ECO:0000313" key="5">
    <source>
        <dbReference type="Proteomes" id="UP000051335"/>
    </source>
</evidence>
<dbReference type="GO" id="GO:0090313">
    <property type="term" value="P:regulation of protein targeting to membrane"/>
    <property type="evidence" value="ECO:0007669"/>
    <property type="project" value="TreeGrafter"/>
</dbReference>
<evidence type="ECO:0000256" key="1">
    <source>
        <dbReference type="SAM" id="MobiDB-lite"/>
    </source>
</evidence>
<dbReference type="EMBL" id="LJQC01000818">
    <property type="protein sequence ID" value="KPW92838.1"/>
    <property type="molecule type" value="Genomic_DNA"/>
</dbReference>
<dbReference type="Proteomes" id="UP000051335">
    <property type="component" value="Unassembled WGS sequence"/>
</dbReference>
<feature type="domain" description="AsmA" evidence="3">
    <location>
        <begin position="11"/>
        <end position="634"/>
    </location>
</feature>
<keyword evidence="2" id="KW-0812">Transmembrane</keyword>
<dbReference type="PANTHER" id="PTHR30441">
    <property type="entry name" value="DUF748 DOMAIN-CONTAINING PROTEIN"/>
    <property type="match status" value="1"/>
</dbReference>
<dbReference type="InterPro" id="IPR007844">
    <property type="entry name" value="AsmA"/>
</dbReference>
<name>A0A0N8R4M9_9PSED</name>
<proteinExistence type="predicted"/>
<evidence type="ECO:0000256" key="2">
    <source>
        <dbReference type="SAM" id="Phobius"/>
    </source>
</evidence>